<dbReference type="PANTHER" id="PTHR47989">
    <property type="entry name" value="OS01G0750732 PROTEIN"/>
    <property type="match status" value="1"/>
</dbReference>
<evidence type="ECO:0000256" key="3">
    <source>
        <dbReference type="ARBA" id="ARBA00022840"/>
    </source>
</evidence>
<evidence type="ECO:0000259" key="5">
    <source>
        <dbReference type="PROSITE" id="PS50011"/>
    </source>
</evidence>
<dbReference type="PROSITE" id="PS50011">
    <property type="entry name" value="PROTEIN_KINASE_DOM"/>
    <property type="match status" value="1"/>
</dbReference>
<dbReference type="SUPFAM" id="SSF56112">
    <property type="entry name" value="Protein kinase-like (PK-like)"/>
    <property type="match status" value="1"/>
</dbReference>
<evidence type="ECO:0000256" key="4">
    <source>
        <dbReference type="SAM" id="Phobius"/>
    </source>
</evidence>
<accession>A0A1U7YQT5</accession>
<dbReference type="PANTHER" id="PTHR47989:SF43">
    <property type="entry name" value="CALCIUM_CALMODULIN-REGULATED RECEPTOR-LIKE KINASE 2"/>
    <property type="match status" value="1"/>
</dbReference>
<keyword evidence="1" id="KW-0723">Serine/threonine-protein kinase</keyword>
<keyword evidence="4" id="KW-1133">Transmembrane helix</keyword>
<dbReference type="Pfam" id="PF07714">
    <property type="entry name" value="PK_Tyr_Ser-Thr"/>
    <property type="match status" value="1"/>
</dbReference>
<protein>
    <submittedName>
        <fullName evidence="7">Probable leucine-rich repeat receptor-like serine/threonine-protein kinase At5g15730 isoform X2</fullName>
    </submittedName>
</protein>
<evidence type="ECO:0000313" key="7">
    <source>
        <dbReference type="RefSeq" id="XP_009801584.1"/>
    </source>
</evidence>
<keyword evidence="1" id="KW-0808">Transferase</keyword>
<dbReference type="AlphaFoldDB" id="A0A1U7YQT5"/>
<keyword evidence="2" id="KW-0547">Nucleotide-binding</keyword>
<keyword evidence="4" id="KW-0472">Membrane</keyword>
<dbReference type="Gene3D" id="1.10.510.10">
    <property type="entry name" value="Transferase(Phosphotransferase) domain 1"/>
    <property type="match status" value="1"/>
</dbReference>
<gene>
    <name evidence="7" type="primary">LOC104247311</name>
</gene>
<evidence type="ECO:0000256" key="1">
    <source>
        <dbReference type="ARBA" id="ARBA00022527"/>
    </source>
</evidence>
<dbReference type="PROSITE" id="PS00108">
    <property type="entry name" value="PROTEIN_KINASE_ST"/>
    <property type="match status" value="1"/>
</dbReference>
<dbReference type="FunFam" id="3.30.200.20:FF:000274">
    <property type="entry name" value="Calcium/calmodulin-regulated receptor-like kinase 1"/>
    <property type="match status" value="1"/>
</dbReference>
<keyword evidence="1" id="KW-0418">Kinase</keyword>
<reference evidence="6" key="1">
    <citation type="journal article" date="2013" name="Genome Biol.">
        <title>Reference genomes and transcriptomes of Nicotiana sylvestris and Nicotiana tomentosiformis.</title>
        <authorList>
            <person name="Sierro N."/>
            <person name="Battey J.N."/>
            <person name="Ouadi S."/>
            <person name="Bovet L."/>
            <person name="Goepfert S."/>
            <person name="Bakaher N."/>
            <person name="Peitsch M.C."/>
            <person name="Ivanov N.V."/>
        </authorList>
    </citation>
    <scope>NUCLEOTIDE SEQUENCE [LARGE SCALE GENOMIC DNA]</scope>
</reference>
<dbReference type="SMART" id="SM00220">
    <property type="entry name" value="S_TKc"/>
    <property type="match status" value="1"/>
</dbReference>
<dbReference type="Proteomes" id="UP000189701">
    <property type="component" value="Unplaced"/>
</dbReference>
<keyword evidence="3" id="KW-0067">ATP-binding</keyword>
<dbReference type="GO" id="GO:0004674">
    <property type="term" value="F:protein serine/threonine kinase activity"/>
    <property type="evidence" value="ECO:0007669"/>
    <property type="project" value="UniProtKB-KW"/>
</dbReference>
<sequence>MVHKADLVIIGICVGVAFGILIASLVFFGIRWYKKRARLQRQANERCVATLPIRTNGLNTSVDFSASLSSSVAIKTSGFPATNSQPSWWSHPSKDHFASASGIPRYSYKDIQKATQNFTTILGQGSFGPVYKATMPVGGVVAVKVLATDSKQGEKEFFTEVTLLGRLHHRNLVNLVGYCVDKGHRMLIYEFMSNGSLANLLYSEEHTLSWEDRLQIALDVSHGVEYLHDGAVPPVIHRDLKSANILLDHSMRAKVADFGLSKEEVYDGRNSGLKGTYGYIDPVYISTSKFTTRSDIYSFGIILFELITAIHPHQNLMEYVNLL</sequence>
<organism evidence="6 7">
    <name type="scientific">Nicotiana sylvestris</name>
    <name type="common">Wood tobacco</name>
    <name type="synonym">South American tobacco</name>
    <dbReference type="NCBI Taxonomy" id="4096"/>
    <lineage>
        <taxon>Eukaryota</taxon>
        <taxon>Viridiplantae</taxon>
        <taxon>Streptophyta</taxon>
        <taxon>Embryophyta</taxon>
        <taxon>Tracheophyta</taxon>
        <taxon>Spermatophyta</taxon>
        <taxon>Magnoliopsida</taxon>
        <taxon>eudicotyledons</taxon>
        <taxon>Gunneridae</taxon>
        <taxon>Pentapetalae</taxon>
        <taxon>asterids</taxon>
        <taxon>lamiids</taxon>
        <taxon>Solanales</taxon>
        <taxon>Solanaceae</taxon>
        <taxon>Nicotianoideae</taxon>
        <taxon>Nicotianeae</taxon>
        <taxon>Nicotiana</taxon>
    </lineage>
</organism>
<keyword evidence="4" id="KW-0812">Transmembrane</keyword>
<dbReference type="Gene3D" id="3.30.200.20">
    <property type="entry name" value="Phosphorylase Kinase, domain 1"/>
    <property type="match status" value="1"/>
</dbReference>
<feature type="domain" description="Protein kinase" evidence="5">
    <location>
        <begin position="116"/>
        <end position="323"/>
    </location>
</feature>
<evidence type="ECO:0000256" key="2">
    <source>
        <dbReference type="ARBA" id="ARBA00022741"/>
    </source>
</evidence>
<name>A0A1U7YQT5_NICSY</name>
<reference evidence="7" key="2">
    <citation type="submission" date="2025-08" db="UniProtKB">
        <authorList>
            <consortium name="RefSeq"/>
        </authorList>
    </citation>
    <scope>IDENTIFICATION</scope>
    <source>
        <tissue evidence="7">Leaf</tissue>
    </source>
</reference>
<dbReference type="GO" id="GO:0005524">
    <property type="term" value="F:ATP binding"/>
    <property type="evidence" value="ECO:0007669"/>
    <property type="project" value="UniProtKB-KW"/>
</dbReference>
<dbReference type="RefSeq" id="XP_009801584.1">
    <property type="nucleotide sequence ID" value="XM_009803282.1"/>
</dbReference>
<keyword evidence="6" id="KW-1185">Reference proteome</keyword>
<proteinExistence type="predicted"/>
<dbReference type="InterPro" id="IPR011009">
    <property type="entry name" value="Kinase-like_dom_sf"/>
</dbReference>
<dbReference type="InterPro" id="IPR001245">
    <property type="entry name" value="Ser-Thr/Tyr_kinase_cat_dom"/>
</dbReference>
<feature type="transmembrane region" description="Helical" evidence="4">
    <location>
        <begin position="6"/>
        <end position="30"/>
    </location>
</feature>
<dbReference type="InterPro" id="IPR008271">
    <property type="entry name" value="Ser/Thr_kinase_AS"/>
</dbReference>
<evidence type="ECO:0000313" key="6">
    <source>
        <dbReference type="Proteomes" id="UP000189701"/>
    </source>
</evidence>
<dbReference type="InterPro" id="IPR000719">
    <property type="entry name" value="Prot_kinase_dom"/>
</dbReference>